<dbReference type="RefSeq" id="XP_020433313.1">
    <property type="nucleotide sequence ID" value="XM_020576901.1"/>
</dbReference>
<keyword evidence="2" id="KW-1185">Reference proteome</keyword>
<dbReference type="GeneID" id="31361516"/>
<dbReference type="InParanoid" id="D3BC12"/>
<dbReference type="AlphaFoldDB" id="D3BC12"/>
<sequence length="159" mass="18210">MMDSYESLIDVEFENFNFNTNNLLQINPVNKYNLTLPEEFLLIILNINENNFVSSIPITNKAVYFGLVSLGVLELMTLKKLGIQREIKNGKIGEVLICNYEECFKQSGNILRELLQTDHFDANPLAILWDFNIILEAVCQQNLSFNYGPISGDGEFQKH</sequence>
<dbReference type="EMBL" id="ADBJ01000026">
    <property type="protein sequence ID" value="EFA81195.1"/>
    <property type="molecule type" value="Genomic_DNA"/>
</dbReference>
<name>D3BC12_HETP5</name>
<reference evidence="1 2" key="1">
    <citation type="journal article" date="2011" name="Genome Res.">
        <title>Phylogeny-wide analysis of social amoeba genomes highlights ancient origins for complex intercellular communication.</title>
        <authorList>
            <person name="Heidel A.J."/>
            <person name="Lawal H.M."/>
            <person name="Felder M."/>
            <person name="Schilde C."/>
            <person name="Helps N.R."/>
            <person name="Tunggal B."/>
            <person name="Rivero F."/>
            <person name="John U."/>
            <person name="Schleicher M."/>
            <person name="Eichinger L."/>
            <person name="Platzer M."/>
            <person name="Noegel A.A."/>
            <person name="Schaap P."/>
            <person name="Gloeckner G."/>
        </authorList>
    </citation>
    <scope>NUCLEOTIDE SEQUENCE [LARGE SCALE GENOMIC DNA]</scope>
    <source>
        <strain evidence="2">ATCC 26659 / Pp 5 / PN500</strain>
    </source>
</reference>
<dbReference type="Proteomes" id="UP000001396">
    <property type="component" value="Unassembled WGS sequence"/>
</dbReference>
<gene>
    <name evidence="1" type="ORF">PPL_06032</name>
</gene>
<evidence type="ECO:0000313" key="2">
    <source>
        <dbReference type="Proteomes" id="UP000001396"/>
    </source>
</evidence>
<protein>
    <submittedName>
        <fullName evidence="1">Uncharacterized protein</fullName>
    </submittedName>
</protein>
<proteinExistence type="predicted"/>
<evidence type="ECO:0000313" key="1">
    <source>
        <dbReference type="EMBL" id="EFA81195.1"/>
    </source>
</evidence>
<accession>D3BC12</accession>
<organism evidence="1 2">
    <name type="scientific">Heterostelium pallidum (strain ATCC 26659 / Pp 5 / PN500)</name>
    <name type="common">Cellular slime mold</name>
    <name type="synonym">Polysphondylium pallidum</name>
    <dbReference type="NCBI Taxonomy" id="670386"/>
    <lineage>
        <taxon>Eukaryota</taxon>
        <taxon>Amoebozoa</taxon>
        <taxon>Evosea</taxon>
        <taxon>Eumycetozoa</taxon>
        <taxon>Dictyostelia</taxon>
        <taxon>Acytosteliales</taxon>
        <taxon>Acytosteliaceae</taxon>
        <taxon>Heterostelium</taxon>
    </lineage>
</organism>
<comment type="caution">
    <text evidence="1">The sequence shown here is derived from an EMBL/GenBank/DDBJ whole genome shotgun (WGS) entry which is preliminary data.</text>
</comment>